<dbReference type="InterPro" id="IPR005312">
    <property type="entry name" value="DUF1759"/>
</dbReference>
<reference evidence="2 3" key="1">
    <citation type="submission" date="2015-01" db="EMBL/GenBank/DDBJ databases">
        <title>Evolution of Trichinella species and genotypes.</title>
        <authorList>
            <person name="Korhonen P.K."/>
            <person name="Edoardo P."/>
            <person name="Giuseppe L.R."/>
            <person name="Gasser R.B."/>
        </authorList>
    </citation>
    <scope>NUCLEOTIDE SEQUENCE [LARGE SCALE GENOMIC DNA]</scope>
    <source>
        <strain evidence="2">ISS120</strain>
    </source>
</reference>
<dbReference type="OrthoDB" id="5864015at2759"/>
<accession>A0A0V1D6F6</accession>
<proteinExistence type="predicted"/>
<protein>
    <submittedName>
        <fullName evidence="2">Uncharacterized protein</fullName>
    </submittedName>
</protein>
<dbReference type="Proteomes" id="UP000054653">
    <property type="component" value="Unassembled WGS sequence"/>
</dbReference>
<dbReference type="AlphaFoldDB" id="A0A0V1D6F6"/>
<organism evidence="2 3">
    <name type="scientific">Trichinella britovi</name>
    <name type="common">Parasitic roundworm</name>
    <dbReference type="NCBI Taxonomy" id="45882"/>
    <lineage>
        <taxon>Eukaryota</taxon>
        <taxon>Metazoa</taxon>
        <taxon>Ecdysozoa</taxon>
        <taxon>Nematoda</taxon>
        <taxon>Enoplea</taxon>
        <taxon>Dorylaimia</taxon>
        <taxon>Trichinellida</taxon>
        <taxon>Trichinellidae</taxon>
        <taxon>Trichinella</taxon>
    </lineage>
</organism>
<dbReference type="PANTHER" id="PTHR22954">
    <property type="entry name" value="RETROVIRAL PROTEASE-RELATED"/>
    <property type="match status" value="1"/>
</dbReference>
<sequence length="242" mass="26865">MAAAAKSLSRKLAANKARLDRLLTELEELNIHAVDDNLLGGQLELTETLFRETDSLQAEWEQDLDPRERNAAIENWAFFGSPSRLRPKQENGPSRCDGCHSGNFRQTAAPARIGKLPELTLPLFDGEVLEFPTFWAQFEASVHVNTELDDATKFAYLLSNTTGRALEAIAGIPVTAANYPKAVGILQKRFGQPKIVARAHFLALWKAPECREMTRQDIQTLVDEITKQLRCLAAMGKDPHAG</sequence>
<feature type="coiled-coil region" evidence="1">
    <location>
        <begin position="5"/>
        <end position="32"/>
    </location>
</feature>
<comment type="caution">
    <text evidence="2">The sequence shown here is derived from an EMBL/GenBank/DDBJ whole genome shotgun (WGS) entry which is preliminary data.</text>
</comment>
<evidence type="ECO:0000313" key="3">
    <source>
        <dbReference type="Proteomes" id="UP000054653"/>
    </source>
</evidence>
<dbReference type="PANTHER" id="PTHR22954:SF3">
    <property type="entry name" value="PROTEIN CBG08539"/>
    <property type="match status" value="1"/>
</dbReference>
<evidence type="ECO:0000313" key="2">
    <source>
        <dbReference type="EMBL" id="KRY57095.1"/>
    </source>
</evidence>
<dbReference type="EMBL" id="JYDI01000035">
    <property type="protein sequence ID" value="KRY57095.1"/>
    <property type="molecule type" value="Genomic_DNA"/>
</dbReference>
<dbReference type="Pfam" id="PF03564">
    <property type="entry name" value="DUF1759"/>
    <property type="match status" value="1"/>
</dbReference>
<gene>
    <name evidence="2" type="ORF">T03_15995</name>
</gene>
<evidence type="ECO:0000256" key="1">
    <source>
        <dbReference type="SAM" id="Coils"/>
    </source>
</evidence>
<keyword evidence="3" id="KW-1185">Reference proteome</keyword>
<name>A0A0V1D6F6_TRIBR</name>
<dbReference type="STRING" id="45882.A0A0V1D6F6"/>
<keyword evidence="1" id="KW-0175">Coiled coil</keyword>